<dbReference type="Proteomes" id="UP000264146">
    <property type="component" value="Chromosome"/>
</dbReference>
<reference evidence="1 3" key="2">
    <citation type="submission" date="2020-11" db="EMBL/GenBank/DDBJ databases">
        <authorList>
            <consortium name="Pathogen Informatics"/>
        </authorList>
    </citation>
    <scope>NUCLEOTIDE SEQUENCE [LARGE SCALE GENOMIC DNA]</scope>
    <source>
        <strain evidence="1 3">NCTC12218</strain>
    </source>
</reference>
<dbReference type="AlphaFoldDB" id="A0A7Z7QR18"/>
<evidence type="ECO:0000313" key="2">
    <source>
        <dbReference type="EMBL" id="SUM89906.1"/>
    </source>
</evidence>
<organism evidence="2">
    <name type="scientific">Staphylococcus schleiferi</name>
    <dbReference type="NCBI Taxonomy" id="1295"/>
    <lineage>
        <taxon>Bacteria</taxon>
        <taxon>Bacillati</taxon>
        <taxon>Bacillota</taxon>
        <taxon>Bacilli</taxon>
        <taxon>Bacillales</taxon>
        <taxon>Staphylococcaceae</taxon>
        <taxon>Staphylococcus</taxon>
    </lineage>
</organism>
<evidence type="ECO:0000313" key="1">
    <source>
        <dbReference type="EMBL" id="CAD7360380.1"/>
    </source>
</evidence>
<dbReference type="NCBIfam" id="NF038340">
    <property type="entry name" value="SAR2788_fam"/>
    <property type="match status" value="1"/>
</dbReference>
<evidence type="ECO:0000313" key="3">
    <source>
        <dbReference type="Proteomes" id="UP000264146"/>
    </source>
</evidence>
<name>A0A7Z7QR18_STASC</name>
<accession>A0A7Z7QR18</accession>
<dbReference type="EMBL" id="UHEF01000001">
    <property type="protein sequence ID" value="SUM89906.1"/>
    <property type="molecule type" value="Genomic_DNA"/>
</dbReference>
<protein>
    <submittedName>
        <fullName evidence="2">Uncharacterized protein</fullName>
    </submittedName>
</protein>
<reference evidence="2" key="1">
    <citation type="submission" date="2018-06" db="EMBL/GenBank/DDBJ databases">
        <authorList>
            <consortium name="Pathogen Informatics"/>
            <person name="Doyle S."/>
        </authorList>
    </citation>
    <scope>NUCLEOTIDE SEQUENCE [LARGE SCALE GENOMIC DNA]</scope>
    <source>
        <strain evidence="2">NCTC12218</strain>
    </source>
</reference>
<dbReference type="EMBL" id="LR962863">
    <property type="protein sequence ID" value="CAD7360380.1"/>
    <property type="molecule type" value="Genomic_DNA"/>
</dbReference>
<proteinExistence type="predicted"/>
<sequence>MEVKGSYIVENGESINKKFNVLIDQLENEEYEATFIDKDTSEIIKHNSIEAKSSAWPLIILAAVARYGVKYAVKNMERAQLKTLLKLKALVKFYLQ</sequence>
<gene>
    <name evidence="2" type="ORF">NCTC12218_02053</name>
</gene>